<keyword evidence="7" id="KW-0902">Two-component regulatory system</keyword>
<dbReference type="InterPro" id="IPR002545">
    <property type="entry name" value="CheW-lke_dom"/>
</dbReference>
<dbReference type="Gene3D" id="1.10.287.560">
    <property type="entry name" value="Histidine kinase CheA-like, homodimeric domain"/>
    <property type="match status" value="1"/>
</dbReference>
<feature type="domain" description="Histidine kinase" evidence="11">
    <location>
        <begin position="435"/>
        <end position="646"/>
    </location>
</feature>
<evidence type="ECO:0000256" key="10">
    <source>
        <dbReference type="SAM" id="MobiDB-lite"/>
    </source>
</evidence>
<dbReference type="InterPro" id="IPR005467">
    <property type="entry name" value="His_kinase_dom"/>
</dbReference>
<keyword evidence="5" id="KW-0808">Transferase</keyword>
<dbReference type="CDD" id="cd00088">
    <property type="entry name" value="HPT"/>
    <property type="match status" value="1"/>
</dbReference>
<protein>
    <recommendedName>
        <fullName evidence="3">Chemotaxis protein CheA</fullName>
        <ecNumber evidence="2">2.7.13.3</ecNumber>
    </recommendedName>
</protein>
<dbReference type="AlphaFoldDB" id="A0A0N8VA01"/>
<dbReference type="InterPro" id="IPR036641">
    <property type="entry name" value="HPT_dom_sf"/>
</dbReference>
<feature type="compositionally biased region" description="Low complexity" evidence="10">
    <location>
        <begin position="336"/>
        <end position="377"/>
    </location>
</feature>
<dbReference type="Gene3D" id="3.30.565.10">
    <property type="entry name" value="Histidine kinase-like ATPase, C-terminal domain"/>
    <property type="match status" value="1"/>
</dbReference>
<dbReference type="CDD" id="cd16916">
    <property type="entry name" value="HATPase_CheA-like"/>
    <property type="match status" value="1"/>
</dbReference>
<evidence type="ECO:0000256" key="5">
    <source>
        <dbReference type="ARBA" id="ARBA00022679"/>
    </source>
</evidence>
<comment type="catalytic activity">
    <reaction evidence="1">
        <text>ATP + protein L-histidine = ADP + protein N-phospho-L-histidine.</text>
        <dbReference type="EC" id="2.7.13.3"/>
    </reaction>
</comment>
<evidence type="ECO:0000256" key="6">
    <source>
        <dbReference type="ARBA" id="ARBA00022777"/>
    </source>
</evidence>
<sequence length="788" mass="84642">MSYELDEDILQDFLVEAGEILELLSEQLVELENNPEDRDLLNAIFRGFHTVKGGAGFLALSELVETCHGAENVFDILRNGQRHVSPSLMDTMLKALDTVNEQFRAVQDREPLQPADQELLDELHRLSKPASDDEDEQELVDHVDEAEEIIEEVVEDIIEEVEPEIEELVEAPAPVNTTVIDKGSIDDITDDEFEKLLDELHGKGKAPGTHAEQQATPAPVKAAPVASAQMSGDITDDEFEKLLDQLHGVGKGPSIENAAPAAPVKPAAPKAADVAKPAAAKSAPGGDDLMTDEEFEKLLDELHGSGKGPSVEELEIATRPVATSPVANEAKTATEKSAPAVKPAAKAATPAKSVAKPAAAKPAVAKEAPAKAPAPVAKETDDSREVAVAGGAKKTQAESTVRVDTSTLDIIMNMVGELVLVRNRLLSLGLNSDDEEMSKAVANLDVVTADLQGAVMKTRMQPIKKVFGRFPRVVRDLARSLNKEIDLELRGEETDLDKNLVEALADPLIHLVRNSVDHGIEMPDERAKNGKSRTGKVILSASQEGDHIELAIVDDGAGMNPDKLRSIAVKRGMMDEDAASRLSDKECFNLIFMPGFSSKEQISDISGRGVGMDVVKTAINTLNGSIDIDSTMGKGTKITIKVPLTLAILPTLMVGVAGHPFALPLASVNEIFHLDLRRTNVVDGQLTIIVREKSIPLFYLQNWLAPKKGKVQLRQGHGHVVIVQIGSQRVGLVVDTLIGQEEVVIKPLDKLLQGTPGMSGATITSDGHIALILDVPDLLKQYAAASRI</sequence>
<dbReference type="GO" id="GO:0006935">
    <property type="term" value="P:chemotaxis"/>
    <property type="evidence" value="ECO:0007669"/>
    <property type="project" value="InterPro"/>
</dbReference>
<dbReference type="Pfam" id="PF02895">
    <property type="entry name" value="H-kinase_dim"/>
    <property type="match status" value="1"/>
</dbReference>
<dbReference type="SUPFAM" id="SSF47226">
    <property type="entry name" value="Histidine-containing phosphotransfer domain, HPT domain"/>
    <property type="match status" value="1"/>
</dbReference>
<feature type="domain" description="CheW-like" evidence="12">
    <location>
        <begin position="648"/>
        <end position="784"/>
    </location>
</feature>
<name>A0A0N8VA01_VIBMT</name>
<feature type="domain" description="HPt" evidence="13">
    <location>
        <begin position="2"/>
        <end position="106"/>
    </location>
</feature>
<feature type="modified residue" description="Phosphohistidine" evidence="9">
    <location>
        <position position="49"/>
    </location>
</feature>
<evidence type="ECO:0000256" key="2">
    <source>
        <dbReference type="ARBA" id="ARBA00012438"/>
    </source>
</evidence>
<feature type="compositionally biased region" description="Low complexity" evidence="10">
    <location>
        <begin position="258"/>
        <end position="284"/>
    </location>
</feature>
<dbReference type="PRINTS" id="PR00344">
    <property type="entry name" value="BCTRLSENSOR"/>
</dbReference>
<dbReference type="PANTHER" id="PTHR43395">
    <property type="entry name" value="SENSOR HISTIDINE KINASE CHEA"/>
    <property type="match status" value="1"/>
</dbReference>
<reference evidence="14 15" key="1">
    <citation type="journal article" date="2015" name="Genome Biol. Evol.">
        <title>The Dynamics of Genetic Interactions between Vibrio metoecus and Vibrio cholerae, Two Close Relatives Co-Occurring in the Environment.</title>
        <authorList>
            <person name="Orata F.D."/>
            <person name="Kirchberger P.C."/>
            <person name="Meheust R."/>
            <person name="Barlow E.J."/>
            <person name="Tarr C.L."/>
            <person name="Boucher Y."/>
        </authorList>
    </citation>
    <scope>NUCLEOTIDE SEQUENCE [LARGE SCALE GENOMIC DNA]</scope>
    <source>
        <strain evidence="14 15">YB5B04</strain>
    </source>
</reference>
<dbReference type="SUPFAM" id="SSF50341">
    <property type="entry name" value="CheW-like"/>
    <property type="match status" value="1"/>
</dbReference>
<feature type="region of interest" description="Disordered" evidence="10">
    <location>
        <begin position="250"/>
        <end position="289"/>
    </location>
</feature>
<dbReference type="PANTHER" id="PTHR43395:SF1">
    <property type="entry name" value="CHEMOTAXIS PROTEIN CHEA"/>
    <property type="match status" value="1"/>
</dbReference>
<dbReference type="InterPro" id="IPR008207">
    <property type="entry name" value="Sig_transdc_His_kin_Hpt_dom"/>
</dbReference>
<comment type="caution">
    <text evidence="14">The sequence shown here is derived from an EMBL/GenBank/DDBJ whole genome shotgun (WGS) entry which is preliminary data.</text>
</comment>
<dbReference type="InterPro" id="IPR003594">
    <property type="entry name" value="HATPase_dom"/>
</dbReference>
<dbReference type="SMART" id="SM00260">
    <property type="entry name" value="CheW"/>
    <property type="match status" value="1"/>
</dbReference>
<dbReference type="PROSITE" id="PS50851">
    <property type="entry name" value="CHEW"/>
    <property type="match status" value="1"/>
</dbReference>
<dbReference type="Gene3D" id="2.30.30.40">
    <property type="entry name" value="SH3 Domains"/>
    <property type="match status" value="1"/>
</dbReference>
<evidence type="ECO:0000256" key="1">
    <source>
        <dbReference type="ARBA" id="ARBA00000085"/>
    </source>
</evidence>
<comment type="function">
    <text evidence="8">Involved in the transmission of sensory signals from the chemoreceptors to the flagellar motors. CheA is autophosphorylated; it can transfer its phosphate group to either CheB or CheY.</text>
</comment>
<dbReference type="SMART" id="SM01231">
    <property type="entry name" value="H-kinase_dim"/>
    <property type="match status" value="1"/>
</dbReference>
<dbReference type="EC" id="2.7.13.3" evidence="2"/>
<dbReference type="FunFam" id="3.30.565.10:FF:000016">
    <property type="entry name" value="Chemotaxis protein CheA, putative"/>
    <property type="match status" value="1"/>
</dbReference>
<dbReference type="PROSITE" id="PS50109">
    <property type="entry name" value="HIS_KIN"/>
    <property type="match status" value="1"/>
</dbReference>
<proteinExistence type="predicted"/>
<dbReference type="EMBL" id="LBGP01000018">
    <property type="protein sequence ID" value="KQA99818.1"/>
    <property type="molecule type" value="Genomic_DNA"/>
</dbReference>
<dbReference type="SUPFAM" id="SSF55874">
    <property type="entry name" value="ATPase domain of HSP90 chaperone/DNA topoisomerase II/histidine kinase"/>
    <property type="match status" value="1"/>
</dbReference>
<dbReference type="CDD" id="cd00731">
    <property type="entry name" value="CheA_reg"/>
    <property type="match status" value="1"/>
</dbReference>
<dbReference type="Gene3D" id="1.20.120.160">
    <property type="entry name" value="HPT domain"/>
    <property type="match status" value="1"/>
</dbReference>
<dbReference type="RefSeq" id="WP_055065043.1">
    <property type="nucleotide sequence ID" value="NZ_LBGP01000018.1"/>
</dbReference>
<dbReference type="InterPro" id="IPR037006">
    <property type="entry name" value="CheA-like_homodim_sf"/>
</dbReference>
<dbReference type="PATRIC" id="fig|1481663.12.peg.1530"/>
<dbReference type="FunFam" id="2.30.30.40:FF:000048">
    <property type="entry name" value="Chemotaxis protein CheA, putative"/>
    <property type="match status" value="1"/>
</dbReference>
<dbReference type="Pfam" id="PF01584">
    <property type="entry name" value="CheW"/>
    <property type="match status" value="1"/>
</dbReference>
<evidence type="ECO:0000313" key="15">
    <source>
        <dbReference type="Proteomes" id="UP000050491"/>
    </source>
</evidence>
<dbReference type="OrthoDB" id="9803176at2"/>
<dbReference type="InterPro" id="IPR036097">
    <property type="entry name" value="HisK_dim/P_sf"/>
</dbReference>
<dbReference type="SMART" id="SM00387">
    <property type="entry name" value="HATPase_c"/>
    <property type="match status" value="1"/>
</dbReference>
<dbReference type="Proteomes" id="UP000050491">
    <property type="component" value="Unassembled WGS sequence"/>
</dbReference>
<evidence type="ECO:0000256" key="8">
    <source>
        <dbReference type="ARBA" id="ARBA00035100"/>
    </source>
</evidence>
<dbReference type="Pfam" id="PF01627">
    <property type="entry name" value="Hpt"/>
    <property type="match status" value="1"/>
</dbReference>
<dbReference type="SMART" id="SM00073">
    <property type="entry name" value="HPT"/>
    <property type="match status" value="1"/>
</dbReference>
<gene>
    <name evidence="14" type="ORF">XV92_13650</name>
</gene>
<accession>A0A0N8VA01</accession>
<dbReference type="Pfam" id="PF02518">
    <property type="entry name" value="HATPase_c"/>
    <property type="match status" value="1"/>
</dbReference>
<evidence type="ECO:0000313" key="14">
    <source>
        <dbReference type="EMBL" id="KQA99818.1"/>
    </source>
</evidence>
<dbReference type="InterPro" id="IPR004358">
    <property type="entry name" value="Sig_transdc_His_kin-like_C"/>
</dbReference>
<dbReference type="GO" id="GO:0005737">
    <property type="term" value="C:cytoplasm"/>
    <property type="evidence" value="ECO:0007669"/>
    <property type="project" value="InterPro"/>
</dbReference>
<dbReference type="InterPro" id="IPR036061">
    <property type="entry name" value="CheW-like_dom_sf"/>
</dbReference>
<dbReference type="InterPro" id="IPR051315">
    <property type="entry name" value="Bact_Chemotaxis_CheA"/>
</dbReference>
<evidence type="ECO:0000259" key="13">
    <source>
        <dbReference type="PROSITE" id="PS50894"/>
    </source>
</evidence>
<dbReference type="InterPro" id="IPR036890">
    <property type="entry name" value="HATPase_C_sf"/>
</dbReference>
<keyword evidence="6" id="KW-0418">Kinase</keyword>
<evidence type="ECO:0000256" key="4">
    <source>
        <dbReference type="ARBA" id="ARBA00022553"/>
    </source>
</evidence>
<feature type="region of interest" description="Disordered" evidence="10">
    <location>
        <begin position="325"/>
        <end position="398"/>
    </location>
</feature>
<evidence type="ECO:0000256" key="9">
    <source>
        <dbReference type="PROSITE-ProRule" id="PRU00110"/>
    </source>
</evidence>
<organism evidence="14 15">
    <name type="scientific">Vibrio metoecus</name>
    <dbReference type="NCBI Taxonomy" id="1481663"/>
    <lineage>
        <taxon>Bacteria</taxon>
        <taxon>Pseudomonadati</taxon>
        <taxon>Pseudomonadota</taxon>
        <taxon>Gammaproteobacteria</taxon>
        <taxon>Vibrionales</taxon>
        <taxon>Vibrionaceae</taxon>
        <taxon>Vibrio</taxon>
    </lineage>
</organism>
<dbReference type="FunFam" id="1.20.120.160:FF:000008">
    <property type="entry name" value="Chemotaxis sensor histidine kinase CheA"/>
    <property type="match status" value="1"/>
</dbReference>
<evidence type="ECO:0000256" key="7">
    <source>
        <dbReference type="ARBA" id="ARBA00023012"/>
    </source>
</evidence>
<evidence type="ECO:0000259" key="12">
    <source>
        <dbReference type="PROSITE" id="PS50851"/>
    </source>
</evidence>
<evidence type="ECO:0000256" key="3">
    <source>
        <dbReference type="ARBA" id="ARBA00021495"/>
    </source>
</evidence>
<dbReference type="GO" id="GO:0000155">
    <property type="term" value="F:phosphorelay sensor kinase activity"/>
    <property type="evidence" value="ECO:0007669"/>
    <property type="project" value="InterPro"/>
</dbReference>
<keyword evidence="4 9" id="KW-0597">Phosphoprotein</keyword>
<dbReference type="SUPFAM" id="SSF47384">
    <property type="entry name" value="Homodimeric domain of signal transducing histidine kinase"/>
    <property type="match status" value="1"/>
</dbReference>
<dbReference type="PROSITE" id="PS50894">
    <property type="entry name" value="HPT"/>
    <property type="match status" value="1"/>
</dbReference>
<dbReference type="InterPro" id="IPR004105">
    <property type="entry name" value="CheA-like_dim"/>
</dbReference>
<evidence type="ECO:0000259" key="11">
    <source>
        <dbReference type="PROSITE" id="PS50109"/>
    </source>
</evidence>